<evidence type="ECO:0000256" key="4">
    <source>
        <dbReference type="ARBA" id="ARBA00023136"/>
    </source>
</evidence>
<keyword evidence="6" id="KW-0732">Signal</keyword>
<feature type="transmembrane region" description="Helical" evidence="5">
    <location>
        <begin position="257"/>
        <end position="277"/>
    </location>
</feature>
<evidence type="ECO:0000256" key="6">
    <source>
        <dbReference type="SAM" id="SignalP"/>
    </source>
</evidence>
<dbReference type="CDD" id="cd07021">
    <property type="entry name" value="Clp_protease_NfeD_like"/>
    <property type="match status" value="1"/>
</dbReference>
<organism evidence="10 11">
    <name type="scientific">Olivibacter domesticus</name>
    <name type="common">Pseudosphingobacterium domesticum</name>
    <dbReference type="NCBI Taxonomy" id="407022"/>
    <lineage>
        <taxon>Bacteria</taxon>
        <taxon>Pseudomonadati</taxon>
        <taxon>Bacteroidota</taxon>
        <taxon>Sphingobacteriia</taxon>
        <taxon>Sphingobacteriales</taxon>
        <taxon>Sphingobacteriaceae</taxon>
        <taxon>Olivibacter</taxon>
    </lineage>
</organism>
<evidence type="ECO:0000259" key="7">
    <source>
        <dbReference type="Pfam" id="PF01957"/>
    </source>
</evidence>
<dbReference type="RefSeq" id="WP_238383856.1">
    <property type="nucleotide sequence ID" value="NZ_FOAF01000008.1"/>
</dbReference>
<dbReference type="Gene3D" id="3.90.226.10">
    <property type="entry name" value="2-enoyl-CoA Hydratase, Chain A, domain 1"/>
    <property type="match status" value="1"/>
</dbReference>
<reference evidence="11" key="1">
    <citation type="submission" date="2016-10" db="EMBL/GenBank/DDBJ databases">
        <authorList>
            <person name="Varghese N."/>
            <person name="Submissions S."/>
        </authorList>
    </citation>
    <scope>NUCLEOTIDE SEQUENCE [LARGE SCALE GENOMIC DNA]</scope>
    <source>
        <strain evidence="11">DSM 18733</strain>
    </source>
</reference>
<evidence type="ECO:0000313" key="10">
    <source>
        <dbReference type="EMBL" id="SEM19676.1"/>
    </source>
</evidence>
<dbReference type="GO" id="GO:0006508">
    <property type="term" value="P:proteolysis"/>
    <property type="evidence" value="ECO:0007669"/>
    <property type="project" value="UniProtKB-KW"/>
</dbReference>
<dbReference type="STRING" id="407022.SAMN05661044_04533"/>
<evidence type="ECO:0000313" key="11">
    <source>
        <dbReference type="Proteomes" id="UP000199421"/>
    </source>
</evidence>
<dbReference type="InterPro" id="IPR052165">
    <property type="entry name" value="Membrane_assoc_protease"/>
</dbReference>
<dbReference type="AlphaFoldDB" id="A0A1H7WDL9"/>
<feature type="transmembrane region" description="Helical" evidence="5">
    <location>
        <begin position="230"/>
        <end position="250"/>
    </location>
</feature>
<dbReference type="InterPro" id="IPR056739">
    <property type="entry name" value="NfeD_membrane"/>
</dbReference>
<dbReference type="PANTHER" id="PTHR33507:SF3">
    <property type="entry name" value="INNER MEMBRANE PROTEIN YBBJ"/>
    <property type="match status" value="1"/>
</dbReference>
<protein>
    <submittedName>
        <fullName evidence="10">Membrane-bound serine protease (ClpP class)</fullName>
    </submittedName>
</protein>
<feature type="domain" description="NfeD integral membrane" evidence="8">
    <location>
        <begin position="236"/>
        <end position="362"/>
    </location>
</feature>
<proteinExistence type="predicted"/>
<dbReference type="SUPFAM" id="SSF52096">
    <property type="entry name" value="ClpP/crotonase"/>
    <property type="match status" value="1"/>
</dbReference>
<keyword evidence="11" id="KW-1185">Reference proteome</keyword>
<evidence type="ECO:0000256" key="5">
    <source>
        <dbReference type="SAM" id="Phobius"/>
    </source>
</evidence>
<sequence length="456" mass="49885">MKQLLRFKRQMLLCLIFLMGLLHVGAAQQGSNVYHFNLSEEIGPAAWRKTDRAFLEAKESGATIMLIEINTYGGMLNYADSIRTKILNTPLKTIGFINHNAASAGALIAIACDKIYMVKGASMGAASVVNPQGEIMPEKYQSYMRSLMRATAEAKGRDPKVAEAFVDPDVVLPQLKEPGKVLTLTTAEAVKIGLATSEVTDLKDIFVKERLTSPIVHRYQATWIDQVINFLINPAVSGVLILLIIGGIYFEMQTPGIGFALVIAIIAASLFFAPLYIQGLADNWEIALFVIGLILLLLEVFVIPGFGVAGILGIIALVCGLAFSMVPNEQFNFLPVEPNQIMTSFIIVIVSTIASIILSVIFGKSILKSSAFKRLVLADEQQSGLGYVSSVKLTDLINKEGIAKTALRPSGKVEIEGKWYDAVALDGFVEKDTIVYVEKHENYNLFVRKKADDKVY</sequence>
<feature type="domain" description="NfeD1b N-terminal" evidence="9">
    <location>
        <begin position="33"/>
        <end position="212"/>
    </location>
</feature>
<dbReference type="Proteomes" id="UP000199421">
    <property type="component" value="Unassembled WGS sequence"/>
</dbReference>
<keyword evidence="3 5" id="KW-1133">Transmembrane helix</keyword>
<dbReference type="Pfam" id="PF01957">
    <property type="entry name" value="NfeD"/>
    <property type="match status" value="1"/>
</dbReference>
<evidence type="ECO:0000259" key="9">
    <source>
        <dbReference type="Pfam" id="PF25145"/>
    </source>
</evidence>
<dbReference type="InterPro" id="IPR012340">
    <property type="entry name" value="NA-bd_OB-fold"/>
</dbReference>
<keyword evidence="10" id="KW-0645">Protease</keyword>
<comment type="subcellular location">
    <subcellularLocation>
        <location evidence="1">Membrane</location>
        <topology evidence="1">Multi-pass membrane protein</topology>
    </subcellularLocation>
</comment>
<dbReference type="GO" id="GO:0005886">
    <property type="term" value="C:plasma membrane"/>
    <property type="evidence" value="ECO:0007669"/>
    <property type="project" value="TreeGrafter"/>
</dbReference>
<feature type="transmembrane region" description="Helical" evidence="5">
    <location>
        <begin position="283"/>
        <end position="301"/>
    </location>
</feature>
<dbReference type="InterPro" id="IPR056738">
    <property type="entry name" value="NfeD1b_N"/>
</dbReference>
<evidence type="ECO:0000256" key="1">
    <source>
        <dbReference type="ARBA" id="ARBA00004141"/>
    </source>
</evidence>
<dbReference type="InterPro" id="IPR002810">
    <property type="entry name" value="NfeD-like_C"/>
</dbReference>
<feature type="transmembrane region" description="Helical" evidence="5">
    <location>
        <begin position="341"/>
        <end position="363"/>
    </location>
</feature>
<evidence type="ECO:0000256" key="3">
    <source>
        <dbReference type="ARBA" id="ARBA00022989"/>
    </source>
</evidence>
<gene>
    <name evidence="10" type="ORF">SAMN05661044_04533</name>
</gene>
<dbReference type="PANTHER" id="PTHR33507">
    <property type="entry name" value="INNER MEMBRANE PROTEIN YBBJ"/>
    <property type="match status" value="1"/>
</dbReference>
<accession>A0A1H7WDL9</accession>
<dbReference type="Pfam" id="PF25145">
    <property type="entry name" value="NfeD1b_N"/>
    <property type="match status" value="1"/>
</dbReference>
<keyword evidence="4 5" id="KW-0472">Membrane</keyword>
<dbReference type="Pfam" id="PF24961">
    <property type="entry name" value="NfeD_membrane"/>
    <property type="match status" value="1"/>
</dbReference>
<evidence type="ECO:0000259" key="8">
    <source>
        <dbReference type="Pfam" id="PF24961"/>
    </source>
</evidence>
<evidence type="ECO:0000256" key="2">
    <source>
        <dbReference type="ARBA" id="ARBA00022692"/>
    </source>
</evidence>
<dbReference type="GO" id="GO:0008233">
    <property type="term" value="F:peptidase activity"/>
    <property type="evidence" value="ECO:0007669"/>
    <property type="project" value="UniProtKB-KW"/>
</dbReference>
<keyword evidence="10" id="KW-0378">Hydrolase</keyword>
<name>A0A1H7WDL9_OLID1</name>
<dbReference type="EMBL" id="FOAF01000008">
    <property type="protein sequence ID" value="SEM19676.1"/>
    <property type="molecule type" value="Genomic_DNA"/>
</dbReference>
<feature type="signal peptide" evidence="6">
    <location>
        <begin position="1"/>
        <end position="29"/>
    </location>
</feature>
<feature type="chain" id="PRO_5011542381" evidence="6">
    <location>
        <begin position="30"/>
        <end position="456"/>
    </location>
</feature>
<dbReference type="Gene3D" id="2.40.50.140">
    <property type="entry name" value="Nucleic acid-binding proteins"/>
    <property type="match status" value="1"/>
</dbReference>
<feature type="domain" description="NfeD-like C-terminal" evidence="7">
    <location>
        <begin position="395"/>
        <end position="449"/>
    </location>
</feature>
<keyword evidence="2 5" id="KW-0812">Transmembrane</keyword>
<dbReference type="InterPro" id="IPR029045">
    <property type="entry name" value="ClpP/crotonase-like_dom_sf"/>
</dbReference>